<evidence type="ECO:0000313" key="2">
    <source>
        <dbReference type="EMBL" id="AEV17836.1"/>
    </source>
</evidence>
<sequence length="49" mass="5418">MLKCTNSLRQLLAMGTFEHRRPFPVRPSGEGIVDQTPGHPLGATEAMLR</sequence>
<gene>
    <name evidence="2" type="ORF">GTCCBUS3UF5_5130</name>
</gene>
<dbReference type="EMBL" id="CP003125">
    <property type="protein sequence ID" value="AEV17836.1"/>
    <property type="molecule type" value="Genomic_DNA"/>
</dbReference>
<keyword evidence="3" id="KW-1185">Reference proteome</keyword>
<dbReference type="Proteomes" id="UP000005636">
    <property type="component" value="Chromosome"/>
</dbReference>
<name>A0ABN3ZSQ8_GEOTH</name>
<organism evidence="2 3">
    <name type="scientific">Geobacillus thermoleovorans CCB_US3_UF5</name>
    <dbReference type="NCBI Taxonomy" id="1111068"/>
    <lineage>
        <taxon>Bacteria</taxon>
        <taxon>Bacillati</taxon>
        <taxon>Bacillota</taxon>
        <taxon>Bacilli</taxon>
        <taxon>Bacillales</taxon>
        <taxon>Anoxybacillaceae</taxon>
        <taxon>Geobacillus</taxon>
        <taxon>Geobacillus thermoleovorans group</taxon>
    </lineage>
</organism>
<evidence type="ECO:0000256" key="1">
    <source>
        <dbReference type="SAM" id="MobiDB-lite"/>
    </source>
</evidence>
<accession>A0ABN3ZSQ8</accession>
<proteinExistence type="predicted"/>
<protein>
    <submittedName>
        <fullName evidence="2">Uncharacterized protein</fullName>
    </submittedName>
</protein>
<reference evidence="2 3" key="1">
    <citation type="submission" date="2011-11" db="EMBL/GenBank/DDBJ databases">
        <title>Complete genome sequence of thermophilic Geobacillus thermoleovorans CCB_US3_UF5.</title>
        <authorList>
            <person name="Muhd Sakaff M.K.L."/>
            <person name="Abdul Rahman A.Y."/>
            <person name="Saito J.A."/>
            <person name="Hou S."/>
            <person name="Alam M."/>
        </authorList>
    </citation>
    <scope>NUCLEOTIDE SEQUENCE [LARGE SCALE GENOMIC DNA]</scope>
    <source>
        <strain evidence="2 3">CCB_US3_UF5</strain>
    </source>
</reference>
<feature type="region of interest" description="Disordered" evidence="1">
    <location>
        <begin position="20"/>
        <end position="49"/>
    </location>
</feature>
<evidence type="ECO:0000313" key="3">
    <source>
        <dbReference type="Proteomes" id="UP000005636"/>
    </source>
</evidence>